<organism evidence="1 2">
    <name type="scientific">Polyporus arcularius HHB13444</name>
    <dbReference type="NCBI Taxonomy" id="1314778"/>
    <lineage>
        <taxon>Eukaryota</taxon>
        <taxon>Fungi</taxon>
        <taxon>Dikarya</taxon>
        <taxon>Basidiomycota</taxon>
        <taxon>Agaricomycotina</taxon>
        <taxon>Agaricomycetes</taxon>
        <taxon>Polyporales</taxon>
        <taxon>Polyporaceae</taxon>
        <taxon>Polyporus</taxon>
    </lineage>
</organism>
<dbReference type="InParanoid" id="A0A5C3NL96"/>
<evidence type="ECO:0000313" key="1">
    <source>
        <dbReference type="EMBL" id="TFK77985.1"/>
    </source>
</evidence>
<accession>A0A5C3NL96</accession>
<dbReference type="Proteomes" id="UP000308197">
    <property type="component" value="Unassembled WGS sequence"/>
</dbReference>
<evidence type="ECO:0000313" key="2">
    <source>
        <dbReference type="Proteomes" id="UP000308197"/>
    </source>
</evidence>
<protein>
    <submittedName>
        <fullName evidence="1">Uncharacterized protein</fullName>
    </submittedName>
</protein>
<gene>
    <name evidence="1" type="ORF">K466DRAFT_607449</name>
</gene>
<sequence>MLTSRALATSSEAVIVASVCEASLDGHLGHHHARRIHQQRLQPLRSSIAFKASFQTSCTRSRHCRASVIYLRAGPSQDFYGLTSETVVSSSRVPEALTRSTDRDDYHK</sequence>
<dbReference type="AlphaFoldDB" id="A0A5C3NL96"/>
<reference evidence="1 2" key="1">
    <citation type="journal article" date="2019" name="Nat. Ecol. Evol.">
        <title>Megaphylogeny resolves global patterns of mushroom evolution.</title>
        <authorList>
            <person name="Varga T."/>
            <person name="Krizsan K."/>
            <person name="Foldi C."/>
            <person name="Dima B."/>
            <person name="Sanchez-Garcia M."/>
            <person name="Sanchez-Ramirez S."/>
            <person name="Szollosi G.J."/>
            <person name="Szarkandi J.G."/>
            <person name="Papp V."/>
            <person name="Albert L."/>
            <person name="Andreopoulos W."/>
            <person name="Angelini C."/>
            <person name="Antonin V."/>
            <person name="Barry K.W."/>
            <person name="Bougher N.L."/>
            <person name="Buchanan P."/>
            <person name="Buyck B."/>
            <person name="Bense V."/>
            <person name="Catcheside P."/>
            <person name="Chovatia M."/>
            <person name="Cooper J."/>
            <person name="Damon W."/>
            <person name="Desjardin D."/>
            <person name="Finy P."/>
            <person name="Geml J."/>
            <person name="Haridas S."/>
            <person name="Hughes K."/>
            <person name="Justo A."/>
            <person name="Karasinski D."/>
            <person name="Kautmanova I."/>
            <person name="Kiss B."/>
            <person name="Kocsube S."/>
            <person name="Kotiranta H."/>
            <person name="LaButti K.M."/>
            <person name="Lechner B.E."/>
            <person name="Liimatainen K."/>
            <person name="Lipzen A."/>
            <person name="Lukacs Z."/>
            <person name="Mihaltcheva S."/>
            <person name="Morgado L.N."/>
            <person name="Niskanen T."/>
            <person name="Noordeloos M.E."/>
            <person name="Ohm R.A."/>
            <person name="Ortiz-Santana B."/>
            <person name="Ovrebo C."/>
            <person name="Racz N."/>
            <person name="Riley R."/>
            <person name="Savchenko A."/>
            <person name="Shiryaev A."/>
            <person name="Soop K."/>
            <person name="Spirin V."/>
            <person name="Szebenyi C."/>
            <person name="Tomsovsky M."/>
            <person name="Tulloss R.E."/>
            <person name="Uehling J."/>
            <person name="Grigoriev I.V."/>
            <person name="Vagvolgyi C."/>
            <person name="Papp T."/>
            <person name="Martin F.M."/>
            <person name="Miettinen O."/>
            <person name="Hibbett D.S."/>
            <person name="Nagy L.G."/>
        </authorList>
    </citation>
    <scope>NUCLEOTIDE SEQUENCE [LARGE SCALE GENOMIC DNA]</scope>
    <source>
        <strain evidence="1 2">HHB13444</strain>
    </source>
</reference>
<dbReference type="EMBL" id="ML212922">
    <property type="protein sequence ID" value="TFK77985.1"/>
    <property type="molecule type" value="Genomic_DNA"/>
</dbReference>
<keyword evidence="2" id="KW-1185">Reference proteome</keyword>
<proteinExistence type="predicted"/>
<name>A0A5C3NL96_9APHY</name>